<gene>
    <name evidence="3" type="ORF">TELCIR_02734</name>
</gene>
<dbReference type="PROSITE" id="PS50025">
    <property type="entry name" value="LAM_G_DOMAIN"/>
    <property type="match status" value="1"/>
</dbReference>
<evidence type="ECO:0000259" key="2">
    <source>
        <dbReference type="PROSITE" id="PS50025"/>
    </source>
</evidence>
<dbReference type="GO" id="GO:0016020">
    <property type="term" value="C:membrane"/>
    <property type="evidence" value="ECO:0007669"/>
    <property type="project" value="UniProtKB-SubCell"/>
</dbReference>
<feature type="domain" description="Laminin G" evidence="2">
    <location>
        <begin position="19"/>
        <end position="166"/>
    </location>
</feature>
<comment type="caution">
    <text evidence="1">Lacks conserved residue(s) required for the propagation of feature annotation.</text>
</comment>
<dbReference type="Gene3D" id="2.60.120.200">
    <property type="match status" value="1"/>
</dbReference>
<organism evidence="3 4">
    <name type="scientific">Teladorsagia circumcincta</name>
    <name type="common">Brown stomach worm</name>
    <name type="synonym">Ostertagia circumcincta</name>
    <dbReference type="NCBI Taxonomy" id="45464"/>
    <lineage>
        <taxon>Eukaryota</taxon>
        <taxon>Metazoa</taxon>
        <taxon>Ecdysozoa</taxon>
        <taxon>Nematoda</taxon>
        <taxon>Chromadorea</taxon>
        <taxon>Rhabditida</taxon>
        <taxon>Rhabditina</taxon>
        <taxon>Rhabditomorpha</taxon>
        <taxon>Strongyloidea</taxon>
        <taxon>Trichostrongylidae</taxon>
        <taxon>Teladorsagia</taxon>
    </lineage>
</organism>
<dbReference type="EMBL" id="KZ345162">
    <property type="protein sequence ID" value="PIO75245.1"/>
    <property type="molecule type" value="Genomic_DNA"/>
</dbReference>
<dbReference type="SUPFAM" id="SSF49899">
    <property type="entry name" value="Concanavalin A-like lectins/glucanases"/>
    <property type="match status" value="1"/>
</dbReference>
<dbReference type="AlphaFoldDB" id="A0A2G9UYE2"/>
<dbReference type="Pfam" id="PF02210">
    <property type="entry name" value="Laminin_G_2"/>
    <property type="match status" value="1"/>
</dbReference>
<reference evidence="3 4" key="1">
    <citation type="submission" date="2015-09" db="EMBL/GenBank/DDBJ databases">
        <title>Draft genome of the parasitic nematode Teladorsagia circumcincta isolate WARC Sus (inbred).</title>
        <authorList>
            <person name="Mitreva M."/>
        </authorList>
    </citation>
    <scope>NUCLEOTIDE SEQUENCE [LARGE SCALE GENOMIC DNA]</scope>
    <source>
        <strain evidence="3 4">S</strain>
    </source>
</reference>
<evidence type="ECO:0000313" key="4">
    <source>
        <dbReference type="Proteomes" id="UP000230423"/>
    </source>
</evidence>
<dbReference type="PANTHER" id="PTHR15036:SF49">
    <property type="entry name" value="AXOTACTIN"/>
    <property type="match status" value="1"/>
</dbReference>
<keyword evidence="4" id="KW-1185">Reference proteome</keyword>
<dbReference type="SMART" id="SM00282">
    <property type="entry name" value="LamG"/>
    <property type="match status" value="1"/>
</dbReference>
<dbReference type="CDD" id="cd00110">
    <property type="entry name" value="LamG"/>
    <property type="match status" value="1"/>
</dbReference>
<dbReference type="InterPro" id="IPR013320">
    <property type="entry name" value="ConA-like_dom_sf"/>
</dbReference>
<dbReference type="PANTHER" id="PTHR15036">
    <property type="entry name" value="PIKACHURIN-LIKE PROTEIN"/>
    <property type="match status" value="1"/>
</dbReference>
<dbReference type="InterPro" id="IPR050372">
    <property type="entry name" value="Neurexin-related_CASP"/>
</dbReference>
<dbReference type="Proteomes" id="UP000230423">
    <property type="component" value="Unassembled WGS sequence"/>
</dbReference>
<sequence length="166" mass="18376">MRKARTRLRVASGYVNGEQAAFFNGTTEYSYLSGGTEPFSSSNTSKFSFEFRTSSSNGVLWWESEWIGSKSNDFLTIHLRKGRVNVAVNFGNDTLKSVTTNLAVVNGKWHRVAVERREHRTTVIIDDKVTTIVSSPNASRLNTNGLVYIGYGGLVSLGGIRQKGFN</sequence>
<protein>
    <submittedName>
        <fullName evidence="3">Laminin G domain protein</fullName>
    </submittedName>
</protein>
<name>A0A2G9UYE2_TELCI</name>
<evidence type="ECO:0000313" key="3">
    <source>
        <dbReference type="EMBL" id="PIO75245.1"/>
    </source>
</evidence>
<accession>A0A2G9UYE2</accession>
<proteinExistence type="predicted"/>
<dbReference type="InterPro" id="IPR001791">
    <property type="entry name" value="Laminin_G"/>
</dbReference>
<dbReference type="OrthoDB" id="88467at2759"/>
<evidence type="ECO:0000256" key="1">
    <source>
        <dbReference type="PROSITE-ProRule" id="PRU00122"/>
    </source>
</evidence>